<evidence type="ECO:0000313" key="2">
    <source>
        <dbReference type="Proteomes" id="UP000232412"/>
    </source>
</evidence>
<keyword evidence="2" id="KW-1185">Reference proteome</keyword>
<evidence type="ECO:0000313" key="1">
    <source>
        <dbReference type="EMBL" id="SHO44750.1"/>
    </source>
</evidence>
<gene>
    <name evidence="1" type="ORF">NSIN_20426</name>
</gene>
<dbReference type="AlphaFoldDB" id="A0A2H1EH25"/>
<organism evidence="1 2">
    <name type="scientific">Nitrosotalea sinensis</name>
    <dbReference type="NCBI Taxonomy" id="1499975"/>
    <lineage>
        <taxon>Archaea</taxon>
        <taxon>Nitrososphaerota</taxon>
        <taxon>Nitrososphaeria</taxon>
        <taxon>Nitrosotaleales</taxon>
        <taxon>Nitrosotaleaceae</taxon>
        <taxon>Nitrosotalea</taxon>
    </lineage>
</organism>
<dbReference type="RefSeq" id="WP_101009443.1">
    <property type="nucleotide sequence ID" value="NZ_FRFC01000003.1"/>
</dbReference>
<dbReference type="EMBL" id="FRFC01000003">
    <property type="protein sequence ID" value="SHO44750.1"/>
    <property type="molecule type" value="Genomic_DNA"/>
</dbReference>
<sequence>MANWAPDPESIISLAWSISGKYADSVEEQETAQRAESHFIEIKQKLMDNNQLAYANDIATSLLASSRTLALIVRHRNNNFDMIETLKTNEIDMYKKLQSFTGSLQSILPRLSGVAIGGSTIPALLKDVYSVSPSVSYLLIATFGGVGYILSEIISARIGGIKLNETVEKYGLKKDTEFHEYIYRSRLELRSLLDDLILSYRRNIDPDYDVSEDERNKIIKNIFDSVKQSVPKSKDQ</sequence>
<accession>A0A2H1EH25</accession>
<dbReference type="Proteomes" id="UP000232412">
    <property type="component" value="Unassembled WGS sequence"/>
</dbReference>
<name>A0A2H1EH25_9ARCH</name>
<protein>
    <submittedName>
        <fullName evidence="1">Uncharacterized protein</fullName>
    </submittedName>
</protein>
<proteinExistence type="predicted"/>
<reference evidence="2" key="1">
    <citation type="submission" date="2016-12" db="EMBL/GenBank/DDBJ databases">
        <authorList>
            <person name="Herbold C."/>
        </authorList>
    </citation>
    <scope>NUCLEOTIDE SEQUENCE [LARGE SCALE GENOMIC DNA]</scope>
</reference>